<dbReference type="Proteomes" id="UP000078561">
    <property type="component" value="Unassembled WGS sequence"/>
</dbReference>
<sequence length="318" mass="36316">MLLLVWSNDVPLDVKVEQPSLGQHALNQYVSRPTEWLNFTKSDVLYTPSASKNSNSLPPIVVEVQYTGNMSFYRRLIDYGLSVTKRHSASPIILAIIIHNTTTELANLAVASEKQSFLLELPCHGWARSCYLLNSSSISDHLQLTSLNPLVALGHFLIQQKPSLRFIDRNDDKTIQLLYTIAQQIFGEGLKENESTITAEDLDKIHDQCTKAKSYMLEGVLDESLRKRTLDCLDQVLITINDPRKKPTGSVLSNNVDDFVIKDWQFVDKYYEDHGSFNWETIFELGKAKELFGSYSKWTSAKSAYYRFQKQKQQNLKL</sequence>
<protein>
    <submittedName>
        <fullName evidence="1">Uncharacterized protein</fullName>
    </submittedName>
</protein>
<gene>
    <name evidence="1" type="primary">ABSGL_15485.1 scaffold 17607</name>
</gene>
<evidence type="ECO:0000313" key="2">
    <source>
        <dbReference type="Proteomes" id="UP000078561"/>
    </source>
</evidence>
<name>A0A163KC66_ABSGL</name>
<evidence type="ECO:0000313" key="1">
    <source>
        <dbReference type="EMBL" id="SAM09776.1"/>
    </source>
</evidence>
<dbReference type="InParanoid" id="A0A163KC66"/>
<dbReference type="OrthoDB" id="2288457at2759"/>
<proteinExistence type="predicted"/>
<dbReference type="STRING" id="4829.A0A163KC66"/>
<keyword evidence="2" id="KW-1185">Reference proteome</keyword>
<dbReference type="OMA" id="HDQCTKA"/>
<reference evidence="1" key="1">
    <citation type="submission" date="2016-04" db="EMBL/GenBank/DDBJ databases">
        <authorList>
            <person name="Evans L.H."/>
            <person name="Alamgir A."/>
            <person name="Owens N."/>
            <person name="Weber N.D."/>
            <person name="Virtaneva K."/>
            <person name="Barbian K."/>
            <person name="Babar A."/>
            <person name="Rosenke K."/>
        </authorList>
    </citation>
    <scope>NUCLEOTIDE SEQUENCE [LARGE SCALE GENOMIC DNA]</scope>
    <source>
        <strain evidence="1">CBS 101.48</strain>
    </source>
</reference>
<dbReference type="AlphaFoldDB" id="A0A163KC66"/>
<accession>A0A163KC66</accession>
<dbReference type="EMBL" id="LT555210">
    <property type="protein sequence ID" value="SAM09776.1"/>
    <property type="molecule type" value="Genomic_DNA"/>
</dbReference>
<organism evidence="1">
    <name type="scientific">Absidia glauca</name>
    <name type="common">Pin mould</name>
    <dbReference type="NCBI Taxonomy" id="4829"/>
    <lineage>
        <taxon>Eukaryota</taxon>
        <taxon>Fungi</taxon>
        <taxon>Fungi incertae sedis</taxon>
        <taxon>Mucoromycota</taxon>
        <taxon>Mucoromycotina</taxon>
        <taxon>Mucoromycetes</taxon>
        <taxon>Mucorales</taxon>
        <taxon>Cunninghamellaceae</taxon>
        <taxon>Absidia</taxon>
    </lineage>
</organism>